<evidence type="ECO:0000259" key="4">
    <source>
        <dbReference type="PROSITE" id="PS51077"/>
    </source>
</evidence>
<dbReference type="RefSeq" id="WP_244688546.1">
    <property type="nucleotide sequence ID" value="NZ_CP095043.1"/>
</dbReference>
<evidence type="ECO:0000259" key="5">
    <source>
        <dbReference type="PROSITE" id="PS51078"/>
    </source>
</evidence>
<dbReference type="EMBL" id="CP095043">
    <property type="protein sequence ID" value="UOQ61801.1"/>
    <property type="molecule type" value="Genomic_DNA"/>
</dbReference>
<sequence>MSLQSVSKTIQVLEAFLEFDGGRSSVSELARLLGWSRAATHQYVSTLAESGWLMQNDKREYLLSPRAAVFGRFAIEYSAVPAEISRAMVTLVEQLNEPISYAVLNGNEAIIIERHEPRRPFAITQALEPHLDPRTSASGLALLAFDAHLDRARWAGLEGKLEEARALGYTESHSDWLGDAIDAVAVPIMLRGECLGALSVIAPAGRMDLPIARSTLCAARQSIERELAEAALGSPTPQSDSEE</sequence>
<dbReference type="InterPro" id="IPR036390">
    <property type="entry name" value="WH_DNA-bd_sf"/>
</dbReference>
<evidence type="ECO:0000256" key="3">
    <source>
        <dbReference type="ARBA" id="ARBA00023163"/>
    </source>
</evidence>
<accession>A0ABY4FZZ8</accession>
<feature type="domain" description="HTH iclR-type" evidence="4">
    <location>
        <begin position="3"/>
        <end position="65"/>
    </location>
</feature>
<name>A0ABY4FZZ8_9MICO</name>
<reference evidence="6 7" key="1">
    <citation type="submission" date="2022-04" db="EMBL/GenBank/DDBJ databases">
        <title>Leucobacter sp. isolated from rhizosphere of onion.</title>
        <authorList>
            <person name="Won M."/>
            <person name="Lee C.-M."/>
            <person name="Woen H.-Y."/>
            <person name="Kwon S.-W."/>
        </authorList>
    </citation>
    <scope>NUCLEOTIDE SEQUENCE [LARGE SCALE GENOMIC DNA]</scope>
    <source>
        <strain evidence="6 7">H25R-14</strain>
    </source>
</reference>
<evidence type="ECO:0000313" key="6">
    <source>
        <dbReference type="EMBL" id="UOQ61801.1"/>
    </source>
</evidence>
<dbReference type="InterPro" id="IPR036388">
    <property type="entry name" value="WH-like_DNA-bd_sf"/>
</dbReference>
<dbReference type="InterPro" id="IPR029016">
    <property type="entry name" value="GAF-like_dom_sf"/>
</dbReference>
<evidence type="ECO:0000256" key="2">
    <source>
        <dbReference type="ARBA" id="ARBA00023125"/>
    </source>
</evidence>
<feature type="domain" description="IclR-ED" evidence="5">
    <location>
        <begin position="66"/>
        <end position="233"/>
    </location>
</feature>
<dbReference type="SUPFAM" id="SSF55781">
    <property type="entry name" value="GAF domain-like"/>
    <property type="match status" value="1"/>
</dbReference>
<keyword evidence="7" id="KW-1185">Reference proteome</keyword>
<dbReference type="Gene3D" id="1.10.10.10">
    <property type="entry name" value="Winged helix-like DNA-binding domain superfamily/Winged helix DNA-binding domain"/>
    <property type="match status" value="1"/>
</dbReference>
<dbReference type="Proteomes" id="UP000831775">
    <property type="component" value="Chromosome"/>
</dbReference>
<dbReference type="SMART" id="SM00346">
    <property type="entry name" value="HTH_ICLR"/>
    <property type="match status" value="1"/>
</dbReference>
<dbReference type="InterPro" id="IPR050707">
    <property type="entry name" value="HTH_MetabolicPath_Reg"/>
</dbReference>
<proteinExistence type="predicted"/>
<evidence type="ECO:0000256" key="1">
    <source>
        <dbReference type="ARBA" id="ARBA00023015"/>
    </source>
</evidence>
<dbReference type="PROSITE" id="PS51078">
    <property type="entry name" value="ICLR_ED"/>
    <property type="match status" value="1"/>
</dbReference>
<dbReference type="SUPFAM" id="SSF46785">
    <property type="entry name" value="Winged helix' DNA-binding domain"/>
    <property type="match status" value="1"/>
</dbReference>
<gene>
    <name evidence="6" type="ORF">MUN76_07585</name>
</gene>
<dbReference type="InterPro" id="IPR005471">
    <property type="entry name" value="Tscrpt_reg_IclR_N"/>
</dbReference>
<organism evidence="6 7">
    <name type="scientific">Leucobacter rhizosphaerae</name>
    <dbReference type="NCBI Taxonomy" id="2932245"/>
    <lineage>
        <taxon>Bacteria</taxon>
        <taxon>Bacillati</taxon>
        <taxon>Actinomycetota</taxon>
        <taxon>Actinomycetes</taxon>
        <taxon>Micrococcales</taxon>
        <taxon>Microbacteriaceae</taxon>
        <taxon>Leucobacter</taxon>
    </lineage>
</organism>
<keyword evidence="2" id="KW-0238">DNA-binding</keyword>
<dbReference type="InterPro" id="IPR014757">
    <property type="entry name" value="Tscrpt_reg_IclR_C"/>
</dbReference>
<dbReference type="PANTHER" id="PTHR30136:SF8">
    <property type="entry name" value="TRANSCRIPTIONAL REGULATORY PROTEIN"/>
    <property type="match status" value="1"/>
</dbReference>
<keyword evidence="1" id="KW-0805">Transcription regulation</keyword>
<keyword evidence="3" id="KW-0804">Transcription</keyword>
<dbReference type="PROSITE" id="PS51077">
    <property type="entry name" value="HTH_ICLR"/>
    <property type="match status" value="1"/>
</dbReference>
<dbReference type="Pfam" id="PF09339">
    <property type="entry name" value="HTH_IclR"/>
    <property type="match status" value="1"/>
</dbReference>
<protein>
    <submittedName>
        <fullName evidence="6">Helix-turn-helix domain-containing protein</fullName>
    </submittedName>
</protein>
<dbReference type="Gene3D" id="3.30.450.40">
    <property type="match status" value="1"/>
</dbReference>
<dbReference type="PANTHER" id="PTHR30136">
    <property type="entry name" value="HELIX-TURN-HELIX TRANSCRIPTIONAL REGULATOR, ICLR FAMILY"/>
    <property type="match status" value="1"/>
</dbReference>
<evidence type="ECO:0000313" key="7">
    <source>
        <dbReference type="Proteomes" id="UP000831775"/>
    </source>
</evidence>